<feature type="non-terminal residue" evidence="1">
    <location>
        <position position="89"/>
    </location>
</feature>
<reference evidence="1" key="1">
    <citation type="submission" date="2021-02" db="EMBL/GenBank/DDBJ databases">
        <authorList>
            <person name="Nowell W R."/>
        </authorList>
    </citation>
    <scope>NUCLEOTIDE SEQUENCE</scope>
</reference>
<proteinExistence type="predicted"/>
<dbReference type="EMBL" id="CAJOBP010059532">
    <property type="protein sequence ID" value="CAF4846424.1"/>
    <property type="molecule type" value="Genomic_DNA"/>
</dbReference>
<dbReference type="AlphaFoldDB" id="A0A821RNF7"/>
<organism evidence="1 2">
    <name type="scientific">Rotaria socialis</name>
    <dbReference type="NCBI Taxonomy" id="392032"/>
    <lineage>
        <taxon>Eukaryota</taxon>
        <taxon>Metazoa</taxon>
        <taxon>Spiralia</taxon>
        <taxon>Gnathifera</taxon>
        <taxon>Rotifera</taxon>
        <taxon>Eurotatoria</taxon>
        <taxon>Bdelloidea</taxon>
        <taxon>Philodinida</taxon>
        <taxon>Philodinidae</taxon>
        <taxon>Rotaria</taxon>
    </lineage>
</organism>
<accession>A0A821RNF7</accession>
<dbReference type="Proteomes" id="UP000663873">
    <property type="component" value="Unassembled WGS sequence"/>
</dbReference>
<protein>
    <submittedName>
        <fullName evidence="1">Uncharacterized protein</fullName>
    </submittedName>
</protein>
<name>A0A821RNF7_9BILA</name>
<comment type="caution">
    <text evidence="1">The sequence shown here is derived from an EMBL/GenBank/DDBJ whole genome shotgun (WGS) entry which is preliminary data.</text>
</comment>
<gene>
    <name evidence="1" type="ORF">UJA718_LOCUS43284</name>
</gene>
<sequence length="89" mass="10394">MSIYNNTNPCTQLITKMKIYLKDKKSPVQKSIEPQANEACAALFAVYLKHYRRINLAQYELLTLMDNRKPHSKLLAIFEYANRIQTLFA</sequence>
<keyword evidence="2" id="KW-1185">Reference proteome</keyword>
<evidence type="ECO:0000313" key="1">
    <source>
        <dbReference type="EMBL" id="CAF4846424.1"/>
    </source>
</evidence>
<evidence type="ECO:0000313" key="2">
    <source>
        <dbReference type="Proteomes" id="UP000663873"/>
    </source>
</evidence>